<evidence type="ECO:0000256" key="5">
    <source>
        <dbReference type="ARBA" id="ARBA00023242"/>
    </source>
</evidence>
<keyword evidence="2" id="KW-0805">Transcription regulation</keyword>
<evidence type="ECO:0000256" key="3">
    <source>
        <dbReference type="ARBA" id="ARBA00023125"/>
    </source>
</evidence>
<feature type="compositionally biased region" description="Polar residues" evidence="6">
    <location>
        <begin position="1354"/>
        <end position="1370"/>
    </location>
</feature>
<comment type="caution">
    <text evidence="8">The sequence shown here is derived from an EMBL/GenBank/DDBJ whole genome shotgun (WGS) entry which is preliminary data.</text>
</comment>
<feature type="region of interest" description="Disordered" evidence="6">
    <location>
        <begin position="400"/>
        <end position="424"/>
    </location>
</feature>
<feature type="compositionally biased region" description="Acidic residues" evidence="6">
    <location>
        <begin position="71"/>
        <end position="89"/>
    </location>
</feature>
<dbReference type="InterPro" id="IPR045147">
    <property type="entry name" value="ARI3A/B/C"/>
</dbReference>
<feature type="region of interest" description="Disordered" evidence="6">
    <location>
        <begin position="1033"/>
        <end position="1152"/>
    </location>
</feature>
<keyword evidence="9" id="KW-1185">Reference proteome</keyword>
<keyword evidence="4" id="KW-0804">Transcription</keyword>
<feature type="compositionally biased region" description="Polar residues" evidence="6">
    <location>
        <begin position="956"/>
        <end position="966"/>
    </location>
</feature>
<dbReference type="PANTHER" id="PTHR15348">
    <property type="entry name" value="AT-RICH INTERACTIVE DOMAIN-CONTAINING PROTEIN ARID DOMAIN- CONTAINING PROTEIN DEAD RINGER PROTEIN B-CELL REGULATOR OF IGH TRANSCRIPTION BRIGHT"/>
    <property type="match status" value="1"/>
</dbReference>
<feature type="compositionally biased region" description="Polar residues" evidence="6">
    <location>
        <begin position="1176"/>
        <end position="1207"/>
    </location>
</feature>
<feature type="compositionally biased region" description="Polar residues" evidence="6">
    <location>
        <begin position="1037"/>
        <end position="1062"/>
    </location>
</feature>
<keyword evidence="5" id="KW-0539">Nucleus</keyword>
<dbReference type="STRING" id="46835.A0A504Z165"/>
<evidence type="ECO:0000256" key="6">
    <source>
        <dbReference type="SAM" id="MobiDB-lite"/>
    </source>
</evidence>
<feature type="compositionally biased region" description="Polar residues" evidence="6">
    <location>
        <begin position="140"/>
        <end position="151"/>
    </location>
</feature>
<protein>
    <submittedName>
        <fullName evidence="8">AT-rich interactive domain-containing protein 3A</fullName>
    </submittedName>
</protein>
<dbReference type="OrthoDB" id="10044343at2759"/>
<feature type="compositionally biased region" description="Acidic residues" evidence="6">
    <location>
        <begin position="601"/>
        <end position="612"/>
    </location>
</feature>
<feature type="compositionally biased region" description="Polar residues" evidence="6">
    <location>
        <begin position="1261"/>
        <end position="1275"/>
    </location>
</feature>
<feature type="region of interest" description="Disordered" evidence="6">
    <location>
        <begin position="1261"/>
        <end position="1371"/>
    </location>
</feature>
<dbReference type="GO" id="GO:0006357">
    <property type="term" value="P:regulation of transcription by RNA polymerase II"/>
    <property type="evidence" value="ECO:0007669"/>
    <property type="project" value="InterPro"/>
</dbReference>
<feature type="compositionally biased region" description="Basic and acidic residues" evidence="6">
    <location>
        <begin position="1102"/>
        <end position="1115"/>
    </location>
</feature>
<feature type="compositionally biased region" description="Low complexity" evidence="6">
    <location>
        <begin position="1281"/>
        <end position="1292"/>
    </location>
</feature>
<proteinExistence type="predicted"/>
<dbReference type="SMART" id="SM01014">
    <property type="entry name" value="ARID"/>
    <property type="match status" value="1"/>
</dbReference>
<comment type="subcellular location">
    <subcellularLocation>
        <location evidence="1">Nucleus</location>
    </subcellularLocation>
</comment>
<feature type="compositionally biased region" description="Basic and acidic residues" evidence="6">
    <location>
        <begin position="208"/>
        <end position="222"/>
    </location>
</feature>
<feature type="compositionally biased region" description="Basic and acidic residues" evidence="6">
    <location>
        <begin position="111"/>
        <end position="139"/>
    </location>
</feature>
<dbReference type="GO" id="GO:0003677">
    <property type="term" value="F:DNA binding"/>
    <property type="evidence" value="ECO:0007669"/>
    <property type="project" value="UniProtKB-KW"/>
</dbReference>
<sequence>MPHSNKTSSREERDPNVNGFVTDSWGLEDNAEPPPVFTTTDYIRGVKEPRRSGRTQTNNLPQQFTRRKTEDDEDKADEKDEYGETEEQVDGASSRHSDELMSKSTAPGITDEARSAKEMKTLSRSLSCRDEEPTEKSPMSDRSSNENSITDQHSRTELWTKMSDPMKLKRANGTKYRSSSHHFSSNENINNLSQDMDCTKIDAGIEGQWDRSHTSERSDEVSPHASPTTRLPNWCARPKQFAEPVGMPKAKRSSDADTSEWKDGTKLHSSSRTDIEHRSDGDRLQNKNRLLSGQKHDLNRQQRKNLSRYSQSDGDPTSLFPGLHAFQSSPVGTNAEIRADPTGQNATYGEETCMNQYRLGSLSGVQSDSKSHFGMLPLGANTLAAAAAAAMSPLFHNPVKDWPSHSGDEHPQVSNPSSAGPFSAASVMSSALPNTSGSSSSSSKSMDTCFPPMLAAAAVAALTGGRFPTTGSGFASLNPMFSAPSNPALYQAGSLGDVHSAMEFDRGSISVTGLMNNAPMSSADMAKELLFSPIRAMYQTSKSMFDPTGMSALGSCSRTGTTPPPPSLSASTSPQPMHTTRCPRGAVPSNSGDYCNSVDDGRDEVDENESVDGVDQCLDMEESVGTTNGHQWTFEEQFKQLYVLSDDPKRKEFLDELFAYMQRRGTPVNRIPIMAKQVLDLYELFQLVVARGGLVEVINKKLWREITKGLNLPSSITSAAFTLRTQYMKYLYPYECDTLGLSTPGELQAAIDGNRREARRSSYSFDYPITMPPGSGNRPGSPVYLMSSHVSNSALTASAINAAVAAAAMGQSLPNPNGPFPPNSLNGGTLPNGLHHLSNSTLSFGPGGLGFQSQLNQLHPLLGLPPVTLGGPNMSSLAHVTPATFAASQLSSSATSQSLFASTFMSSMSANNPFPMGGTSVFPPFSTGLGNSDDSLLESTPPPPHLPQSSQSQSQNAATMMTQPAVTQPPLPSSSSCLPPGGLDGTPITSFPDVNTMAAAAAAATLFGTGFPQLPGAFATSPPGEPRALRTFKGHSGSETVCEQFSPNSNDTADCLSSSGQRRTQHSRHSNSEEVHSSPREQSPGPLNLVAAEDGLSNQGHRSVDNMRTRHERNLSPDASNRLRSSGFISKMDDKKRPQSADQHLTRPTNVQKYTVDDLETIGDKKLNRVTDKNGAKSTFGGSASNGIRNSTQKTRPISVHGSSLSPTPMDADSDELMSKNTSQSACHQIWAAAAAAAAAASGYHNLTNLEATSNNCDRPFDTLNQALNPNSQNEHPSHRQTSAPSQSTATSGKRPNVRGAGTFEGPSLKVPRIGNVVQSPTDSTSKRNSTNTTAGMSRKSGSSSSDYRRGMEGQTSSASNHHSSGNQHVNHLGVGGFALATQNLRIQTQSGGPMGLPQNAMVVTMEMGNLLYQGVLFGQFKR</sequence>
<feature type="region of interest" description="Disordered" evidence="6">
    <location>
        <begin position="925"/>
        <end position="984"/>
    </location>
</feature>
<feature type="region of interest" description="Disordered" evidence="6">
    <location>
        <begin position="1173"/>
        <end position="1217"/>
    </location>
</feature>
<evidence type="ECO:0000259" key="7">
    <source>
        <dbReference type="PROSITE" id="PS51011"/>
    </source>
</evidence>
<organism evidence="8 9">
    <name type="scientific">Fasciola gigantica</name>
    <name type="common">Giant liver fluke</name>
    <dbReference type="NCBI Taxonomy" id="46835"/>
    <lineage>
        <taxon>Eukaryota</taxon>
        <taxon>Metazoa</taxon>
        <taxon>Spiralia</taxon>
        <taxon>Lophotrochozoa</taxon>
        <taxon>Platyhelminthes</taxon>
        <taxon>Trematoda</taxon>
        <taxon>Digenea</taxon>
        <taxon>Plagiorchiida</taxon>
        <taxon>Echinostomata</taxon>
        <taxon>Echinostomatoidea</taxon>
        <taxon>Fasciolidae</taxon>
        <taxon>Fasciola</taxon>
    </lineage>
</organism>
<feature type="compositionally biased region" description="Basic and acidic residues" evidence="6">
    <location>
        <begin position="400"/>
        <end position="411"/>
    </location>
</feature>
<feature type="domain" description="ARID" evidence="7">
    <location>
        <begin position="647"/>
        <end position="739"/>
    </location>
</feature>
<gene>
    <name evidence="8" type="ORF">FGIG_01880</name>
</gene>
<dbReference type="Proteomes" id="UP000316759">
    <property type="component" value="Unassembled WGS sequence"/>
</dbReference>
<dbReference type="CDD" id="cd16881">
    <property type="entry name" value="ARID_Dri-like"/>
    <property type="match status" value="1"/>
</dbReference>
<dbReference type="FunFam" id="1.10.150.60:FF:000007">
    <property type="entry name" value="AT-rich interactive domain-containing protein 3C"/>
    <property type="match status" value="1"/>
</dbReference>
<evidence type="ECO:0000256" key="2">
    <source>
        <dbReference type="ARBA" id="ARBA00023015"/>
    </source>
</evidence>
<dbReference type="Pfam" id="PF01388">
    <property type="entry name" value="ARID"/>
    <property type="match status" value="1"/>
</dbReference>
<keyword evidence="3" id="KW-0238">DNA-binding</keyword>
<feature type="compositionally biased region" description="Basic and acidic residues" evidence="6">
    <location>
        <begin position="252"/>
        <end position="285"/>
    </location>
</feature>
<feature type="compositionally biased region" description="Polar residues" evidence="6">
    <location>
        <begin position="175"/>
        <end position="196"/>
    </location>
</feature>
<evidence type="ECO:0000313" key="8">
    <source>
        <dbReference type="EMBL" id="TPP64257.1"/>
    </source>
</evidence>
<feature type="compositionally biased region" description="Polar residues" evidence="6">
    <location>
        <begin position="1140"/>
        <end position="1152"/>
    </location>
</feature>
<dbReference type="Gene3D" id="1.10.150.60">
    <property type="entry name" value="ARID DNA-binding domain"/>
    <property type="match status" value="1"/>
</dbReference>
<feature type="compositionally biased region" description="Polar residues" evidence="6">
    <location>
        <begin position="54"/>
        <end position="64"/>
    </location>
</feature>
<evidence type="ECO:0000313" key="9">
    <source>
        <dbReference type="Proteomes" id="UP000316759"/>
    </source>
</evidence>
<dbReference type="PANTHER" id="PTHR15348:SF0">
    <property type="entry name" value="PROTEIN DEAD RINGER"/>
    <property type="match status" value="1"/>
</dbReference>
<dbReference type="PROSITE" id="PS51011">
    <property type="entry name" value="ARID"/>
    <property type="match status" value="1"/>
</dbReference>
<evidence type="ECO:0000256" key="4">
    <source>
        <dbReference type="ARBA" id="ARBA00023163"/>
    </source>
</evidence>
<feature type="region of interest" description="Disordered" evidence="6">
    <location>
        <begin position="1"/>
        <end position="348"/>
    </location>
</feature>
<reference evidence="8 9" key="1">
    <citation type="submission" date="2019-04" db="EMBL/GenBank/DDBJ databases">
        <title>Annotation for the trematode Fasciola gigantica.</title>
        <authorList>
            <person name="Choi Y.-J."/>
        </authorList>
    </citation>
    <scope>NUCLEOTIDE SEQUENCE [LARGE SCALE GENOMIC DNA]</scope>
    <source>
        <strain evidence="8">Uganda_cow_1</strain>
    </source>
</reference>
<evidence type="ECO:0000256" key="1">
    <source>
        <dbReference type="ARBA" id="ARBA00004123"/>
    </source>
</evidence>
<feature type="compositionally biased region" description="Low complexity" evidence="6">
    <location>
        <begin position="1336"/>
        <end position="1346"/>
    </location>
</feature>
<feature type="compositionally biased region" description="Polar residues" evidence="6">
    <location>
        <begin position="1317"/>
        <end position="1335"/>
    </location>
</feature>
<feature type="compositionally biased region" description="Polar residues" evidence="6">
    <location>
        <begin position="1117"/>
        <end position="1128"/>
    </location>
</feature>
<dbReference type="InterPro" id="IPR036431">
    <property type="entry name" value="ARID_dom_sf"/>
</dbReference>
<dbReference type="GO" id="GO:0005634">
    <property type="term" value="C:nucleus"/>
    <property type="evidence" value="ECO:0007669"/>
    <property type="project" value="UniProtKB-SubCell"/>
</dbReference>
<feature type="compositionally biased region" description="Basic and acidic residues" evidence="6">
    <location>
        <begin position="1070"/>
        <end position="1079"/>
    </location>
</feature>
<dbReference type="SMART" id="SM00501">
    <property type="entry name" value="BRIGHT"/>
    <property type="match status" value="1"/>
</dbReference>
<name>A0A504Z165_FASGI</name>
<accession>A0A504Z165</accession>
<feature type="region of interest" description="Disordered" evidence="6">
    <location>
        <begin position="553"/>
        <end position="612"/>
    </location>
</feature>
<dbReference type="InterPro" id="IPR001606">
    <property type="entry name" value="ARID_dom"/>
</dbReference>
<dbReference type="SUPFAM" id="SSF46774">
    <property type="entry name" value="ARID-like"/>
    <property type="match status" value="1"/>
</dbReference>
<dbReference type="EMBL" id="SUNJ01004636">
    <property type="protein sequence ID" value="TPP64257.1"/>
    <property type="molecule type" value="Genomic_DNA"/>
</dbReference>